<name>A0A6P1T5H4_9RHOB</name>
<dbReference type="PANTHER" id="PTHR12117">
    <property type="entry name" value="HISTONE ACETYLTRANSFERASE COMPLEX"/>
    <property type="match status" value="1"/>
</dbReference>
<gene>
    <name evidence="2" type="ORF">GO499_17910</name>
</gene>
<dbReference type="AlphaFoldDB" id="A0A6P1T5H4"/>
<dbReference type="InterPro" id="IPR051842">
    <property type="entry name" value="uS12_prolyl_hydroxylase"/>
</dbReference>
<dbReference type="KEGG" id="amaq:GO499_17910"/>
<dbReference type="EMBL" id="CP046620">
    <property type="protein sequence ID" value="QHQ36923.1"/>
    <property type="molecule type" value="Genomic_DNA"/>
</dbReference>
<feature type="domain" description="Prolyl 4-hydroxylase alpha subunit Fe(2+) 2OG dioxygenase" evidence="1">
    <location>
        <begin position="117"/>
        <end position="218"/>
    </location>
</feature>
<dbReference type="InterPro" id="IPR044862">
    <property type="entry name" value="Pro_4_hyd_alph_FE2OG_OXY"/>
</dbReference>
<keyword evidence="3" id="KW-1185">Reference proteome</keyword>
<dbReference type="Pfam" id="PF13640">
    <property type="entry name" value="2OG-FeII_Oxy_3"/>
    <property type="match status" value="1"/>
</dbReference>
<sequence length="266" mass="29861">MFKSVSELIDVDNFKACLKSYGAEGPFDHCVIDNFFKPEVAAALEAEFPGFDDEVWHQYDNPIEIKKVSNIWNTFPPLTYNTFNVLNSPEFLQLLSDNALGGMKLYADNGLNGGGWHMHKKGGKLNTHLDYSLHPKLGLQRKLNIIIYMNSNWQEDWGGSLGLWGNETDEKPGDLEKSVPAIFNRAVIFDTTQNSWHGLPEPLTCPDDETRRSLAAYFLCDAPEGVDERGKALFAPTKEQEGDTEILDLIKKRSNVQTAASVYGKK</sequence>
<dbReference type="Proteomes" id="UP000464495">
    <property type="component" value="Chromosome"/>
</dbReference>
<proteinExistence type="predicted"/>
<evidence type="ECO:0000313" key="2">
    <source>
        <dbReference type="EMBL" id="QHQ36923.1"/>
    </source>
</evidence>
<evidence type="ECO:0000259" key="1">
    <source>
        <dbReference type="Pfam" id="PF13640"/>
    </source>
</evidence>
<organism evidence="2 3">
    <name type="scientific">Algicella marina</name>
    <dbReference type="NCBI Taxonomy" id="2683284"/>
    <lineage>
        <taxon>Bacteria</taxon>
        <taxon>Pseudomonadati</taxon>
        <taxon>Pseudomonadota</taxon>
        <taxon>Alphaproteobacteria</taxon>
        <taxon>Rhodobacterales</taxon>
        <taxon>Paracoccaceae</taxon>
        <taxon>Algicella</taxon>
    </lineage>
</organism>
<reference evidence="2 3" key="1">
    <citation type="submission" date="2019-12" db="EMBL/GenBank/DDBJ databases">
        <title>Complete genome sequence of Algicella marina strain 9Alg 56(T) isolated from the red alga Tichocarpus crinitus.</title>
        <authorList>
            <person name="Kim S.-G."/>
            <person name="Nedashkovskaya O.I."/>
        </authorList>
    </citation>
    <scope>NUCLEOTIDE SEQUENCE [LARGE SCALE GENOMIC DNA]</scope>
    <source>
        <strain evidence="2 3">9Alg 56</strain>
    </source>
</reference>
<accession>A0A6P1T5H4</accession>
<protein>
    <submittedName>
        <fullName evidence="2">2OG-Fe(II) oxygenase</fullName>
    </submittedName>
</protein>
<dbReference type="RefSeq" id="WP_161864052.1">
    <property type="nucleotide sequence ID" value="NZ_CP046620.1"/>
</dbReference>
<dbReference type="Gene3D" id="2.60.120.620">
    <property type="entry name" value="q2cbj1_9rhob like domain"/>
    <property type="match status" value="1"/>
</dbReference>
<dbReference type="PANTHER" id="PTHR12117:SF0">
    <property type="entry name" value="PROLYL 3-HYDROXYLASE OGFOD1"/>
    <property type="match status" value="1"/>
</dbReference>
<evidence type="ECO:0000313" key="3">
    <source>
        <dbReference type="Proteomes" id="UP000464495"/>
    </source>
</evidence>